<organism evidence="2 3">
    <name type="scientific">Colletotrichum plurivorum</name>
    <dbReference type="NCBI Taxonomy" id="2175906"/>
    <lineage>
        <taxon>Eukaryota</taxon>
        <taxon>Fungi</taxon>
        <taxon>Dikarya</taxon>
        <taxon>Ascomycota</taxon>
        <taxon>Pezizomycotina</taxon>
        <taxon>Sordariomycetes</taxon>
        <taxon>Hypocreomycetidae</taxon>
        <taxon>Glomerellales</taxon>
        <taxon>Glomerellaceae</taxon>
        <taxon>Colletotrichum</taxon>
        <taxon>Colletotrichum orchidearum species complex</taxon>
    </lineage>
</organism>
<feature type="compositionally biased region" description="Polar residues" evidence="1">
    <location>
        <begin position="86"/>
        <end position="103"/>
    </location>
</feature>
<feature type="compositionally biased region" description="Polar residues" evidence="1">
    <location>
        <begin position="255"/>
        <end position="269"/>
    </location>
</feature>
<comment type="caution">
    <text evidence="2">The sequence shown here is derived from an EMBL/GenBank/DDBJ whole genome shotgun (WGS) entry which is preliminary data.</text>
</comment>
<gene>
    <name evidence="2" type="ORF">CPLU01_00089</name>
</gene>
<protein>
    <submittedName>
        <fullName evidence="2">Uncharacterized protein</fullName>
    </submittedName>
</protein>
<feature type="compositionally biased region" description="Low complexity" evidence="1">
    <location>
        <begin position="151"/>
        <end position="162"/>
    </location>
</feature>
<feature type="region of interest" description="Disordered" evidence="1">
    <location>
        <begin position="25"/>
        <end position="47"/>
    </location>
</feature>
<feature type="region of interest" description="Disordered" evidence="1">
    <location>
        <begin position="81"/>
        <end position="106"/>
    </location>
</feature>
<reference evidence="2" key="1">
    <citation type="journal article" date="2020" name="Phytopathology">
        <title>Genome Sequence Resources of Colletotrichum truncatum, C. plurivorum, C. musicola, and C. sojae: Four Species Pathogenic to Soybean (Glycine max).</title>
        <authorList>
            <person name="Rogerio F."/>
            <person name="Boufleur T.R."/>
            <person name="Ciampi-Guillardi M."/>
            <person name="Sukno S.A."/>
            <person name="Thon M.R."/>
            <person name="Massola Junior N.S."/>
            <person name="Baroncelli R."/>
        </authorList>
    </citation>
    <scope>NUCLEOTIDE SEQUENCE</scope>
    <source>
        <strain evidence="2">LFN00145</strain>
    </source>
</reference>
<name>A0A8H6NSX0_9PEZI</name>
<dbReference type="Proteomes" id="UP000654918">
    <property type="component" value="Unassembled WGS sequence"/>
</dbReference>
<dbReference type="EMBL" id="WIGO01000001">
    <property type="protein sequence ID" value="KAF6841996.1"/>
    <property type="molecule type" value="Genomic_DNA"/>
</dbReference>
<proteinExistence type="predicted"/>
<dbReference type="AlphaFoldDB" id="A0A8H6NSX0"/>
<accession>A0A8H6NSX0</accession>
<evidence type="ECO:0000313" key="2">
    <source>
        <dbReference type="EMBL" id="KAF6841996.1"/>
    </source>
</evidence>
<feature type="region of interest" description="Disordered" evidence="1">
    <location>
        <begin position="215"/>
        <end position="269"/>
    </location>
</feature>
<sequence length="269" mass="29437">MPLSARGRSIRSKFGAFQRVGSLRTAEDKTIDGSGSGHTPTSRGQPLPCGCRWGGAERRLDLTFPLLGLKPFSTPAFHDFPGLRADQSSRASSEAQVARGSSKTPRRKCEYARNLIHFQMPPAASQAPTESSIVAVYTTTARSMSPWQPTSSESGSSASMEANTTTSPNEPRPSGTAVFQRELAILISWVREREGKVGSLERWLRWPSRKLQIAVSQRPINRPPHGTPRDHNQKRMRRTQDDEPTEPGESAVAVRSSSLNTFPTPSSIG</sequence>
<evidence type="ECO:0000313" key="3">
    <source>
        <dbReference type="Proteomes" id="UP000654918"/>
    </source>
</evidence>
<feature type="compositionally biased region" description="Basic and acidic residues" evidence="1">
    <location>
        <begin position="227"/>
        <end position="241"/>
    </location>
</feature>
<feature type="region of interest" description="Disordered" evidence="1">
    <location>
        <begin position="143"/>
        <end position="176"/>
    </location>
</feature>
<keyword evidence="3" id="KW-1185">Reference proteome</keyword>
<evidence type="ECO:0000256" key="1">
    <source>
        <dbReference type="SAM" id="MobiDB-lite"/>
    </source>
</evidence>